<dbReference type="PATRIC" id="fig|1178482.3.peg.2238"/>
<dbReference type="EMBL" id="AVBC01000033">
    <property type="protein sequence ID" value="ERL51275.1"/>
    <property type="molecule type" value="Genomic_DNA"/>
</dbReference>
<evidence type="ECO:0000313" key="3">
    <source>
        <dbReference type="Proteomes" id="UP000019113"/>
    </source>
</evidence>
<evidence type="ECO:0008006" key="4">
    <source>
        <dbReference type="Google" id="ProtNLM"/>
    </source>
</evidence>
<evidence type="ECO:0000313" key="2">
    <source>
        <dbReference type="EMBL" id="ERL51275.1"/>
    </source>
</evidence>
<dbReference type="OrthoDB" id="6631333at2"/>
<gene>
    <name evidence="2" type="ORF">BJB45_15340</name>
</gene>
<reference evidence="2 3" key="1">
    <citation type="submission" date="2013-08" db="EMBL/GenBank/DDBJ databases">
        <title>draft genome of Halomonas huanghegensis, strain BJGMM-B45T.</title>
        <authorList>
            <person name="Miao C."/>
            <person name="Wan Y."/>
            <person name="Jin W."/>
        </authorList>
    </citation>
    <scope>NUCLEOTIDE SEQUENCE [LARGE SCALE GENOMIC DNA]</scope>
    <source>
        <strain evidence="2 3">BJGMM-B45</strain>
    </source>
</reference>
<dbReference type="eggNOG" id="COG5618">
    <property type="taxonomic scope" value="Bacteria"/>
</dbReference>
<proteinExistence type="predicted"/>
<dbReference type="KEGG" id="hhu:AR456_00750"/>
<dbReference type="InterPro" id="IPR014582">
    <property type="entry name" value="UCP033535_lipo"/>
</dbReference>
<dbReference type="STRING" id="1178482.AR456_00750"/>
<organism evidence="2 3">
    <name type="scientific">Halomonas huangheensis</name>
    <dbReference type="NCBI Taxonomy" id="1178482"/>
    <lineage>
        <taxon>Bacteria</taxon>
        <taxon>Pseudomonadati</taxon>
        <taxon>Pseudomonadota</taxon>
        <taxon>Gammaproteobacteria</taxon>
        <taxon>Oceanospirillales</taxon>
        <taxon>Halomonadaceae</taxon>
        <taxon>Halomonas</taxon>
    </lineage>
</organism>
<sequence>MTTTVSASRSHARPRRRLIITCGFLAVLVAAMVFDTRVIKIGSEADQRQAGFSPQQYGAEQFPAVQSYVIEHAVEASELAAALNADKTAAIERHGVEAGIGPVLPVTFSGTVGEGKAGIYDVRVPGLPETLTLRMQTGPAINGTDLRDATGEIEFGQFTNQIEYQNAGAALNNTMKQQVLADIDTANLSGKQVEVTGVFKLINPSNWLVTPVRFSVQQP</sequence>
<name>W1N8L6_9GAMM</name>
<dbReference type="Pfam" id="PF10054">
    <property type="entry name" value="DUF2291"/>
    <property type="match status" value="1"/>
</dbReference>
<comment type="caution">
    <text evidence="2">The sequence shown here is derived from an EMBL/GenBank/DDBJ whole genome shotgun (WGS) entry which is preliminary data.</text>
</comment>
<accession>W1N8L6</accession>
<evidence type="ECO:0000256" key="1">
    <source>
        <dbReference type="SAM" id="Phobius"/>
    </source>
</evidence>
<dbReference type="SUPFAM" id="SSF141318">
    <property type="entry name" value="TM0957-like"/>
    <property type="match status" value="1"/>
</dbReference>
<dbReference type="InterPro" id="IPR036215">
    <property type="entry name" value="TM0957-like_sf"/>
</dbReference>
<keyword evidence="3" id="KW-1185">Reference proteome</keyword>
<dbReference type="Proteomes" id="UP000019113">
    <property type="component" value="Unassembled WGS sequence"/>
</dbReference>
<keyword evidence="1" id="KW-0812">Transmembrane</keyword>
<dbReference type="PIRSF" id="PIRSF033535">
    <property type="entry name" value="UCP033535_plp"/>
    <property type="match status" value="1"/>
</dbReference>
<feature type="transmembrane region" description="Helical" evidence="1">
    <location>
        <begin position="18"/>
        <end position="34"/>
    </location>
</feature>
<protein>
    <recommendedName>
        <fullName evidence="4">Lipoprotein</fullName>
    </recommendedName>
</protein>
<dbReference type="RefSeq" id="WP_021819192.1">
    <property type="nucleotide sequence ID" value="NZ_AVBC01000033.1"/>
</dbReference>
<keyword evidence="1" id="KW-1133">Transmembrane helix</keyword>
<keyword evidence="1" id="KW-0472">Membrane</keyword>
<dbReference type="AlphaFoldDB" id="W1N8L6"/>